<evidence type="ECO:0000256" key="2">
    <source>
        <dbReference type="ARBA" id="ARBA00022771"/>
    </source>
</evidence>
<dbReference type="STRING" id="461836.A0A0L0DE93"/>
<name>A0A0L0DE93_THETB</name>
<dbReference type="Gene3D" id="3.30.40.10">
    <property type="entry name" value="Zinc/RING finger domain, C3HC4 (zinc finger)"/>
    <property type="match status" value="1"/>
</dbReference>
<feature type="domain" description="RING-type" evidence="6">
    <location>
        <begin position="246"/>
        <end position="272"/>
    </location>
</feature>
<dbReference type="InterPro" id="IPR013083">
    <property type="entry name" value="Znf_RING/FYVE/PHD"/>
</dbReference>
<dbReference type="Proteomes" id="UP000054408">
    <property type="component" value="Unassembled WGS sequence"/>
</dbReference>
<dbReference type="AlphaFoldDB" id="A0A0L0DE93"/>
<gene>
    <name evidence="7" type="ORF">AMSG_05685</name>
</gene>
<dbReference type="GeneID" id="25565041"/>
<evidence type="ECO:0000256" key="3">
    <source>
        <dbReference type="ARBA" id="ARBA00022833"/>
    </source>
</evidence>
<evidence type="ECO:0000256" key="1">
    <source>
        <dbReference type="ARBA" id="ARBA00022723"/>
    </source>
</evidence>
<feature type="region of interest" description="Disordered" evidence="5">
    <location>
        <begin position="154"/>
        <end position="192"/>
    </location>
</feature>
<reference evidence="7 8" key="1">
    <citation type="submission" date="2010-05" db="EMBL/GenBank/DDBJ databases">
        <title>The Genome Sequence of Thecamonas trahens ATCC 50062.</title>
        <authorList>
            <consortium name="The Broad Institute Genome Sequencing Platform"/>
            <person name="Russ C."/>
            <person name="Cuomo C."/>
            <person name="Shea T."/>
            <person name="Young S.K."/>
            <person name="Zeng Q."/>
            <person name="Koehrsen M."/>
            <person name="Haas B."/>
            <person name="Borodovsky M."/>
            <person name="Guigo R."/>
            <person name="Alvarado L."/>
            <person name="Berlin A."/>
            <person name="Bochicchio J."/>
            <person name="Borenstein D."/>
            <person name="Chapman S."/>
            <person name="Chen Z."/>
            <person name="Freedman E."/>
            <person name="Gellesch M."/>
            <person name="Goldberg J."/>
            <person name="Griggs A."/>
            <person name="Gujja S."/>
            <person name="Heilman E."/>
            <person name="Heiman D."/>
            <person name="Hepburn T."/>
            <person name="Howarth C."/>
            <person name="Jen D."/>
            <person name="Larson L."/>
            <person name="Mehta T."/>
            <person name="Park D."/>
            <person name="Pearson M."/>
            <person name="Roberts A."/>
            <person name="Saif S."/>
            <person name="Shenoy N."/>
            <person name="Sisk P."/>
            <person name="Stolte C."/>
            <person name="Sykes S."/>
            <person name="Thomson T."/>
            <person name="Walk T."/>
            <person name="White J."/>
            <person name="Yandava C."/>
            <person name="Burger G."/>
            <person name="Gray M.W."/>
            <person name="Holland P.W.H."/>
            <person name="King N."/>
            <person name="Lang F.B.F."/>
            <person name="Roger A.J."/>
            <person name="Ruiz-Trillo I."/>
            <person name="Lander E."/>
            <person name="Nusbaum C."/>
        </authorList>
    </citation>
    <scope>NUCLEOTIDE SEQUENCE [LARGE SCALE GENOMIC DNA]</scope>
    <source>
        <strain evidence="7 8">ATCC 50062</strain>
    </source>
</reference>
<dbReference type="RefSeq" id="XP_013757741.1">
    <property type="nucleotide sequence ID" value="XM_013902287.1"/>
</dbReference>
<dbReference type="SMART" id="SM00184">
    <property type="entry name" value="RING"/>
    <property type="match status" value="1"/>
</dbReference>
<keyword evidence="2 4" id="KW-0863">Zinc-finger</keyword>
<dbReference type="GO" id="GO:0008270">
    <property type="term" value="F:zinc ion binding"/>
    <property type="evidence" value="ECO:0007669"/>
    <property type="project" value="UniProtKB-KW"/>
</dbReference>
<feature type="region of interest" description="Disordered" evidence="5">
    <location>
        <begin position="61"/>
        <end position="85"/>
    </location>
</feature>
<dbReference type="GO" id="GO:0016567">
    <property type="term" value="P:protein ubiquitination"/>
    <property type="evidence" value="ECO:0007669"/>
    <property type="project" value="TreeGrafter"/>
</dbReference>
<protein>
    <recommendedName>
        <fullName evidence="6">RING-type domain-containing protein</fullName>
    </recommendedName>
</protein>
<dbReference type="PROSITE" id="PS50089">
    <property type="entry name" value="ZF_RING_2"/>
    <property type="match status" value="1"/>
</dbReference>
<dbReference type="GO" id="GO:0061630">
    <property type="term" value="F:ubiquitin protein ligase activity"/>
    <property type="evidence" value="ECO:0007669"/>
    <property type="project" value="TreeGrafter"/>
</dbReference>
<evidence type="ECO:0000313" key="8">
    <source>
        <dbReference type="Proteomes" id="UP000054408"/>
    </source>
</evidence>
<sequence>MLAGFTVSDSCSGNGGDMTPDLACTSCGSDFVEEQAAVGGVDGEAMPASLRNMFSVILTGPGGWSSSDDNEEGNNENDDGTPDLSSIFSQLVRSLLADLVSSNEQLAMQSGGVPGGRSGKATNPEVVEQLPIIAANKAEQASLCPVCQDELNPEVGSGGGRAGPSDPELAKANCADGDASGSQATAPQARKRSKLRNLLTKWRTARARSKAGRAKKATKAEVVARREARTANPFDPDAYAATDVFVLPCSHQFHAQCLIPWLETNSSCPLCRADLNTR</sequence>
<dbReference type="GO" id="GO:0005737">
    <property type="term" value="C:cytoplasm"/>
    <property type="evidence" value="ECO:0007669"/>
    <property type="project" value="TreeGrafter"/>
</dbReference>
<accession>A0A0L0DE93</accession>
<dbReference type="Pfam" id="PF13639">
    <property type="entry name" value="zf-RING_2"/>
    <property type="match status" value="1"/>
</dbReference>
<dbReference type="PANTHER" id="PTHR15710:SF243">
    <property type="entry name" value="E3 UBIQUITIN-PROTEIN LIGASE PRAJA-2 ISOFORM X1"/>
    <property type="match status" value="1"/>
</dbReference>
<proteinExistence type="predicted"/>
<keyword evidence="8" id="KW-1185">Reference proteome</keyword>
<evidence type="ECO:0000259" key="6">
    <source>
        <dbReference type="PROSITE" id="PS50089"/>
    </source>
</evidence>
<keyword evidence="1" id="KW-0479">Metal-binding</keyword>
<dbReference type="CDD" id="cd16454">
    <property type="entry name" value="RING-H2_PA-TM-RING"/>
    <property type="match status" value="1"/>
</dbReference>
<evidence type="ECO:0000256" key="5">
    <source>
        <dbReference type="SAM" id="MobiDB-lite"/>
    </source>
</evidence>
<dbReference type="EMBL" id="GL349456">
    <property type="protein sequence ID" value="KNC49638.1"/>
    <property type="molecule type" value="Genomic_DNA"/>
</dbReference>
<organism evidence="7 8">
    <name type="scientific">Thecamonas trahens ATCC 50062</name>
    <dbReference type="NCBI Taxonomy" id="461836"/>
    <lineage>
        <taxon>Eukaryota</taxon>
        <taxon>Apusozoa</taxon>
        <taxon>Apusomonadida</taxon>
        <taxon>Apusomonadidae</taxon>
        <taxon>Thecamonas</taxon>
    </lineage>
</organism>
<dbReference type="PANTHER" id="PTHR15710">
    <property type="entry name" value="E3 UBIQUITIN-PROTEIN LIGASE PRAJA"/>
    <property type="match status" value="1"/>
</dbReference>
<dbReference type="SUPFAM" id="SSF57850">
    <property type="entry name" value="RING/U-box"/>
    <property type="match status" value="1"/>
</dbReference>
<evidence type="ECO:0000256" key="4">
    <source>
        <dbReference type="PROSITE-ProRule" id="PRU00175"/>
    </source>
</evidence>
<feature type="compositionally biased region" description="Acidic residues" evidence="5">
    <location>
        <begin position="68"/>
        <end position="81"/>
    </location>
</feature>
<dbReference type="OrthoDB" id="21204at2759"/>
<dbReference type="InterPro" id="IPR001841">
    <property type="entry name" value="Znf_RING"/>
</dbReference>
<evidence type="ECO:0000313" key="7">
    <source>
        <dbReference type="EMBL" id="KNC49638.1"/>
    </source>
</evidence>
<keyword evidence="3" id="KW-0862">Zinc</keyword>